<dbReference type="Proteomes" id="UP000282388">
    <property type="component" value="Unassembled WGS sequence"/>
</dbReference>
<proteinExistence type="predicted"/>
<feature type="compositionally biased region" description="Low complexity" evidence="1">
    <location>
        <begin position="31"/>
        <end position="44"/>
    </location>
</feature>
<reference evidence="2 3" key="1">
    <citation type="submission" date="2018-09" db="EMBL/GenBank/DDBJ databases">
        <title>The draft genome of Acinetobacter spp. strains.</title>
        <authorList>
            <person name="Qin J."/>
            <person name="Feng Y."/>
            <person name="Zong Z."/>
        </authorList>
    </citation>
    <scope>NUCLEOTIDE SEQUENCE [LARGE SCALE GENOMIC DNA]</scope>
    <source>
        <strain evidence="2 3">WCHAc060012</strain>
    </source>
</reference>
<protein>
    <submittedName>
        <fullName evidence="2">Fimbrial protein FimV</fullName>
    </submittedName>
</protein>
<dbReference type="OrthoDB" id="6713201at2"/>
<organism evidence="2 3">
    <name type="scientific">Acinetobacter tianfuensis</name>
    <dbReference type="NCBI Taxonomy" id="2419603"/>
    <lineage>
        <taxon>Bacteria</taxon>
        <taxon>Pseudomonadati</taxon>
        <taxon>Pseudomonadota</taxon>
        <taxon>Gammaproteobacteria</taxon>
        <taxon>Moraxellales</taxon>
        <taxon>Moraxellaceae</taxon>
        <taxon>Acinetobacter</taxon>
    </lineage>
</organism>
<dbReference type="InterPro" id="IPR038440">
    <property type="entry name" value="FimV_C_sf"/>
</dbReference>
<comment type="caution">
    <text evidence="2">The sequence shown here is derived from an EMBL/GenBank/DDBJ whole genome shotgun (WGS) entry which is preliminary data.</text>
</comment>
<feature type="region of interest" description="Disordered" evidence="1">
    <location>
        <begin position="25"/>
        <end position="66"/>
    </location>
</feature>
<dbReference type="EMBL" id="RAXV01000013">
    <property type="protein sequence ID" value="RKG31792.1"/>
    <property type="molecule type" value="Genomic_DNA"/>
</dbReference>
<accession>A0A3A8E9V3</accession>
<keyword evidence="3" id="KW-1185">Reference proteome</keyword>
<sequence>MIYVIPLVIFLIALVYFKKRQDAQESDKATTQKTKAKKASSSAQVAPSRTQVSEPAVKPKTTPLTEDTRNKIQSLINERNFFSAEAQINQALKRDNTQHELYLYLLDIHIQQKDEFAISQLLNHLRSLELDDILAQAETKNLNHQQAQNKSSDTIAYTAPAAEAPAAPKPQQNTADFDALMGTAPKAEETSKADLAFETAKKESAPAVEEIKPLDFNLSFDSLTEKAPAAPQPAAEEIKPLEFGSAPAVEPELKAEPAPAAPAAEEIKPLDFSLDFAPAPTEEAKPAAETAPLDFSFTTEAPAEKTAEDAPAALSFDLSSIEPEPAAPSAGVNFDISNVSTPNAAAADQTDPLAQSFPELLQVNEITLNLELAAQYIQLGAFESARELLDEKETEYSAEQLDQVKLLRNQIAS</sequence>
<gene>
    <name evidence="2" type="ORF">D7V32_07585</name>
</gene>
<evidence type="ECO:0000256" key="1">
    <source>
        <dbReference type="SAM" id="MobiDB-lite"/>
    </source>
</evidence>
<dbReference type="AlphaFoldDB" id="A0A3A8E9V3"/>
<name>A0A3A8E9V3_9GAMM</name>
<dbReference type="Gene3D" id="1.20.58.2200">
    <property type="match status" value="1"/>
</dbReference>
<evidence type="ECO:0000313" key="2">
    <source>
        <dbReference type="EMBL" id="RKG31792.1"/>
    </source>
</evidence>
<evidence type="ECO:0000313" key="3">
    <source>
        <dbReference type="Proteomes" id="UP000282388"/>
    </source>
</evidence>